<name>A0A9X4RMJ4_9BACT</name>
<dbReference type="PANTHER" id="PTHR43228:SF1">
    <property type="entry name" value="TWO-COMPONENT RESPONSE REGULATOR ARR22"/>
    <property type="match status" value="1"/>
</dbReference>
<dbReference type="InterPro" id="IPR001789">
    <property type="entry name" value="Sig_transdc_resp-reg_receiver"/>
</dbReference>
<dbReference type="GO" id="GO:0000160">
    <property type="term" value="P:phosphorelay signal transduction system"/>
    <property type="evidence" value="ECO:0007669"/>
    <property type="project" value="InterPro"/>
</dbReference>
<evidence type="ECO:0000313" key="3">
    <source>
        <dbReference type="EMBL" id="MDG4476829.1"/>
    </source>
</evidence>
<gene>
    <name evidence="3" type="ORF">OLX77_11755</name>
</gene>
<dbReference type="InterPro" id="IPR011006">
    <property type="entry name" value="CheY-like_superfamily"/>
</dbReference>
<comment type="caution">
    <text evidence="3">The sequence shown here is derived from an EMBL/GenBank/DDBJ whole genome shotgun (WGS) entry which is preliminary data.</text>
</comment>
<evidence type="ECO:0000259" key="2">
    <source>
        <dbReference type="PROSITE" id="PS50110"/>
    </source>
</evidence>
<dbReference type="PROSITE" id="PS50110">
    <property type="entry name" value="RESPONSE_REGULATORY"/>
    <property type="match status" value="1"/>
</dbReference>
<dbReference type="Pfam" id="PF00072">
    <property type="entry name" value="Response_reg"/>
    <property type="match status" value="1"/>
</dbReference>
<protein>
    <submittedName>
        <fullName evidence="3">Response regulator</fullName>
    </submittedName>
</protein>
<keyword evidence="4" id="KW-1185">Reference proteome</keyword>
<dbReference type="SMART" id="SM00448">
    <property type="entry name" value="REC"/>
    <property type="match status" value="1"/>
</dbReference>
<reference evidence="3" key="1">
    <citation type="journal article" date="2022" name="bioRxiv">
        <title>Thiovibrio frasassiensisgen. nov., sp. nov., an autotrophic, elemental sulfur disproportionating bacterium isolated from sulfidic karst sediment, and proposal of Thiovibrionaceae fam. nov.</title>
        <authorList>
            <person name="Aronson H."/>
            <person name="Thomas C."/>
            <person name="Bhattacharyya M."/>
            <person name="Eckstein S."/>
            <person name="Jensen S."/>
            <person name="Barco R."/>
            <person name="Macalady J."/>
            <person name="Amend J."/>
        </authorList>
    </citation>
    <scope>NUCLEOTIDE SEQUENCE</scope>
    <source>
        <strain evidence="3">RS19-109</strain>
    </source>
</reference>
<sequence>MKKQNSTSKRKLKILIVDDLEFPRMVIRNMFHDLGYESHNNILEAANGLEALAVLKETPIDLIVCDWLMPIMTGFELLQKIRATPEFAKIPFIMITAEAEKGNILEAIKAGVSQYIVKPFTAETLYLKIESVFAKSK</sequence>
<dbReference type="AlphaFoldDB" id="A0A9X4RMJ4"/>
<organism evidence="3 4">
    <name type="scientific">Thiovibrio frasassiensis</name>
    <dbReference type="NCBI Taxonomy" id="2984131"/>
    <lineage>
        <taxon>Bacteria</taxon>
        <taxon>Pseudomonadati</taxon>
        <taxon>Thermodesulfobacteriota</taxon>
        <taxon>Desulfobulbia</taxon>
        <taxon>Desulfobulbales</taxon>
        <taxon>Thiovibrionaceae</taxon>
        <taxon>Thiovibrio</taxon>
    </lineage>
</organism>
<proteinExistence type="predicted"/>
<dbReference type="InterPro" id="IPR052048">
    <property type="entry name" value="ST_Response_Regulator"/>
</dbReference>
<reference evidence="3" key="2">
    <citation type="submission" date="2022-10" db="EMBL/GenBank/DDBJ databases">
        <authorList>
            <person name="Aronson H.S."/>
        </authorList>
    </citation>
    <scope>NUCLEOTIDE SEQUENCE</scope>
    <source>
        <strain evidence="3">RS19-109</strain>
    </source>
</reference>
<evidence type="ECO:0000256" key="1">
    <source>
        <dbReference type="PROSITE-ProRule" id="PRU00169"/>
    </source>
</evidence>
<dbReference type="Proteomes" id="UP001154240">
    <property type="component" value="Unassembled WGS sequence"/>
</dbReference>
<dbReference type="RefSeq" id="WP_307633793.1">
    <property type="nucleotide sequence ID" value="NZ_JAPHEH010000001.1"/>
</dbReference>
<dbReference type="SUPFAM" id="SSF52172">
    <property type="entry name" value="CheY-like"/>
    <property type="match status" value="1"/>
</dbReference>
<evidence type="ECO:0000313" key="4">
    <source>
        <dbReference type="Proteomes" id="UP001154240"/>
    </source>
</evidence>
<accession>A0A9X4RMJ4</accession>
<feature type="domain" description="Response regulatory" evidence="2">
    <location>
        <begin position="13"/>
        <end position="133"/>
    </location>
</feature>
<dbReference type="EMBL" id="JAPHEH010000001">
    <property type="protein sequence ID" value="MDG4476829.1"/>
    <property type="molecule type" value="Genomic_DNA"/>
</dbReference>
<keyword evidence="1" id="KW-0597">Phosphoprotein</keyword>
<dbReference type="PANTHER" id="PTHR43228">
    <property type="entry name" value="TWO-COMPONENT RESPONSE REGULATOR"/>
    <property type="match status" value="1"/>
</dbReference>
<feature type="modified residue" description="4-aspartylphosphate" evidence="1">
    <location>
        <position position="66"/>
    </location>
</feature>
<dbReference type="Gene3D" id="3.40.50.2300">
    <property type="match status" value="1"/>
</dbReference>